<name>A0A3A3GM93_9BURK</name>
<evidence type="ECO:0000259" key="2">
    <source>
        <dbReference type="Pfam" id="PF00582"/>
    </source>
</evidence>
<organism evidence="3 4">
    <name type="scientific">Noviherbaspirillum sedimenti</name>
    <dbReference type="NCBI Taxonomy" id="2320865"/>
    <lineage>
        <taxon>Bacteria</taxon>
        <taxon>Pseudomonadati</taxon>
        <taxon>Pseudomonadota</taxon>
        <taxon>Betaproteobacteria</taxon>
        <taxon>Burkholderiales</taxon>
        <taxon>Oxalobacteraceae</taxon>
        <taxon>Noviherbaspirillum</taxon>
    </lineage>
</organism>
<dbReference type="PRINTS" id="PR01438">
    <property type="entry name" value="UNVRSLSTRESS"/>
</dbReference>
<protein>
    <submittedName>
        <fullName evidence="3">Universal stress protein</fullName>
    </submittedName>
</protein>
<dbReference type="InterPro" id="IPR006016">
    <property type="entry name" value="UspA"/>
</dbReference>
<gene>
    <name evidence="3" type="ORF">D3878_11350</name>
</gene>
<dbReference type="Proteomes" id="UP000266327">
    <property type="component" value="Unassembled WGS sequence"/>
</dbReference>
<dbReference type="Gene3D" id="3.40.50.620">
    <property type="entry name" value="HUPs"/>
    <property type="match status" value="1"/>
</dbReference>
<dbReference type="SUPFAM" id="SSF52402">
    <property type="entry name" value="Adenine nucleotide alpha hydrolases-like"/>
    <property type="match status" value="1"/>
</dbReference>
<accession>A0A3A3GM93</accession>
<dbReference type="EMBL" id="QYUQ01000002">
    <property type="protein sequence ID" value="RJG02100.1"/>
    <property type="molecule type" value="Genomic_DNA"/>
</dbReference>
<dbReference type="OrthoDB" id="8547832at2"/>
<dbReference type="AlphaFoldDB" id="A0A3A3GM93"/>
<comment type="caution">
    <text evidence="3">The sequence shown here is derived from an EMBL/GenBank/DDBJ whole genome shotgun (WGS) entry which is preliminary data.</text>
</comment>
<evidence type="ECO:0000313" key="4">
    <source>
        <dbReference type="Proteomes" id="UP000266327"/>
    </source>
</evidence>
<dbReference type="PANTHER" id="PTHR46268:SF6">
    <property type="entry name" value="UNIVERSAL STRESS PROTEIN UP12"/>
    <property type="match status" value="1"/>
</dbReference>
<dbReference type="Pfam" id="PF00582">
    <property type="entry name" value="Usp"/>
    <property type="match status" value="1"/>
</dbReference>
<keyword evidence="4" id="KW-1185">Reference proteome</keyword>
<evidence type="ECO:0000256" key="1">
    <source>
        <dbReference type="ARBA" id="ARBA00008791"/>
    </source>
</evidence>
<comment type="similarity">
    <text evidence="1">Belongs to the universal stress protein A family.</text>
</comment>
<dbReference type="InterPro" id="IPR014729">
    <property type="entry name" value="Rossmann-like_a/b/a_fold"/>
</dbReference>
<reference evidence="4" key="1">
    <citation type="submission" date="2018-09" db="EMBL/GenBank/DDBJ databases">
        <authorList>
            <person name="Zhu H."/>
        </authorList>
    </citation>
    <scope>NUCLEOTIDE SEQUENCE [LARGE SCALE GENOMIC DNA]</scope>
    <source>
        <strain evidence="4">K1S02-23</strain>
    </source>
</reference>
<feature type="domain" description="UspA" evidence="2">
    <location>
        <begin position="2"/>
        <end position="141"/>
    </location>
</feature>
<dbReference type="RefSeq" id="WP_119785559.1">
    <property type="nucleotide sequence ID" value="NZ_QYUQ01000002.1"/>
</dbReference>
<dbReference type="InterPro" id="IPR006015">
    <property type="entry name" value="Universal_stress_UspA"/>
</dbReference>
<sequence length="141" mass="15261">MSKILIPIDDSPSALRALAYLVKKIQTGRENAELHLVNVQFPLHGGVSTFIDAAQIRQIHQEDAVKALAGARSVLDEAGIPYQTHVFVGEPAEVLARFANEQGVDEIVMGRRGQNQISTMLLGSVSLKLLNLAKAPVLLVK</sequence>
<dbReference type="PANTHER" id="PTHR46268">
    <property type="entry name" value="STRESS RESPONSE PROTEIN NHAX"/>
    <property type="match status" value="1"/>
</dbReference>
<proteinExistence type="inferred from homology"/>
<evidence type="ECO:0000313" key="3">
    <source>
        <dbReference type="EMBL" id="RJG02100.1"/>
    </source>
</evidence>
<dbReference type="CDD" id="cd00293">
    <property type="entry name" value="USP-like"/>
    <property type="match status" value="1"/>
</dbReference>